<dbReference type="GO" id="GO:0004527">
    <property type="term" value="F:exonuclease activity"/>
    <property type="evidence" value="ECO:0007669"/>
    <property type="project" value="UniProtKB-KW"/>
</dbReference>
<comment type="caution">
    <text evidence="2">The sequence shown here is derived from an EMBL/GenBank/DDBJ whole genome shotgun (WGS) entry which is preliminary data.</text>
</comment>
<gene>
    <name evidence="2" type="ORF">DFP89_11814</name>
</gene>
<dbReference type="Gene3D" id="3.40.50.300">
    <property type="entry name" value="P-loop containing nucleotide triphosphate hydrolases"/>
    <property type="match status" value="1"/>
</dbReference>
<dbReference type="OrthoDB" id="5401254at2"/>
<dbReference type="Proteomes" id="UP000253345">
    <property type="component" value="Unassembled WGS sequence"/>
</dbReference>
<dbReference type="AlphaFoldDB" id="A0A368YP72"/>
<evidence type="ECO:0000259" key="1">
    <source>
        <dbReference type="Pfam" id="PF12705"/>
    </source>
</evidence>
<keyword evidence="2" id="KW-0269">Exonuclease</keyword>
<dbReference type="InterPro" id="IPR027417">
    <property type="entry name" value="P-loop_NTPase"/>
</dbReference>
<organism evidence="2 3">
    <name type="scientific">Paracoccus lutimaris</name>
    <dbReference type="NCBI Taxonomy" id="1490030"/>
    <lineage>
        <taxon>Bacteria</taxon>
        <taxon>Pseudomonadati</taxon>
        <taxon>Pseudomonadota</taxon>
        <taxon>Alphaproteobacteria</taxon>
        <taxon>Rhodobacterales</taxon>
        <taxon>Paracoccaceae</taxon>
        <taxon>Paracoccus</taxon>
    </lineage>
</organism>
<evidence type="ECO:0000313" key="3">
    <source>
        <dbReference type="Proteomes" id="UP000253345"/>
    </source>
</evidence>
<evidence type="ECO:0000313" key="2">
    <source>
        <dbReference type="EMBL" id="RCW80697.1"/>
    </source>
</evidence>
<name>A0A368YP72_9RHOB</name>
<dbReference type="Pfam" id="PF12705">
    <property type="entry name" value="PDDEXK_1"/>
    <property type="match status" value="1"/>
</dbReference>
<proteinExistence type="predicted"/>
<dbReference type="RefSeq" id="WP_114350140.1">
    <property type="nucleotide sequence ID" value="NZ_QPJL01000018.1"/>
</dbReference>
<keyword evidence="3" id="KW-1185">Reference proteome</keyword>
<dbReference type="InterPro" id="IPR011604">
    <property type="entry name" value="PDDEXK-like_dom_sf"/>
</dbReference>
<feature type="domain" description="PD-(D/E)XK endonuclease-like" evidence="1">
    <location>
        <begin position="592"/>
        <end position="797"/>
    </location>
</feature>
<keyword evidence="2" id="KW-0540">Nuclease</keyword>
<reference evidence="2 3" key="1">
    <citation type="submission" date="2018-07" db="EMBL/GenBank/DDBJ databases">
        <title>Genomic Encyclopedia of Type Strains, Phase III (KMG-III): the genomes of soil and plant-associated and newly described type strains.</title>
        <authorList>
            <person name="Whitman W."/>
        </authorList>
    </citation>
    <scope>NUCLEOTIDE SEQUENCE [LARGE SCALE GENOMIC DNA]</scope>
    <source>
        <strain evidence="2 3">CECT 8525</strain>
    </source>
</reference>
<dbReference type="Gene3D" id="3.90.320.10">
    <property type="match status" value="1"/>
</dbReference>
<accession>A0A368YP72</accession>
<dbReference type="InterPro" id="IPR038726">
    <property type="entry name" value="PDDEXK_AddAB-type"/>
</dbReference>
<keyword evidence="2" id="KW-0378">Hydrolase</keyword>
<protein>
    <submittedName>
        <fullName evidence="2">RecB family exonuclease</fullName>
    </submittedName>
</protein>
<dbReference type="EMBL" id="QPJL01000018">
    <property type="protein sequence ID" value="RCW80697.1"/>
    <property type="molecule type" value="Genomic_DNA"/>
</dbReference>
<dbReference type="SUPFAM" id="SSF52540">
    <property type="entry name" value="P-loop containing nucleoside triphosphate hydrolases"/>
    <property type="match status" value="1"/>
</dbReference>
<sequence length="885" mass="94858">MIAQLLTAHPVTGAIRALTPGLLREALLLPRPCPFELLPALAAQTDAPWAESFALAPAETAANICAELTGLILAAPEMRPDGIDPSQMPDSRAARHLAALLDLWRALDGALPEGLDTIRRAIAGEGIPLESLPLLDLPLPDDAPAAIRALRAALVARFGLAPAAALQAWQAEQAPLTDGAPPGCTLAQVQRHLLSAAPPVLQDDSLTVWGLRDLVEETEACAAIVQKLIFQGTRPQDIALLLPEDSAYHRHLARAFSRTGVPLSGLPQPAPERDLAGEALTHLLSALQTPAPAMAMASLYALPGMPWPAETGTALAREALDGRAQPRWAAAAEGPLTEITGLIARPRPTDGEELRRRLDRFAALLPDSELRQGLQTRLNLLRPFLRSATAPDWALLTALAAPRPPEPPAPLRIIEGVSVIREGEPPWRPARILMVLGVSDGRYPRPPANSAMFMDSEREVIARATGLRLEGRSERLARDLALFRRQIALPSQRLVLFCPRQGLDGSALMPGPALALIARCIADPAAPGQPVTEPESLIRYLRHDPAVHHLCATEAAAPATLLPTLPAEGMVQLGSDLLMLRQTEDGTAAPQSPSRLETLLVSPLAWLLEQAGAGPVEWLPQEWDIMTAGTLAHDVLEHLFRPGEPMPSDSEIAERTPAIIAEAIRRKAPFAQGALWAVERDSLTREAILAACNWAAALRAMQAEVVANEVGLRGEWHGIALRGFADSVLRLPGGDLLIVDHKKSRTGQRQDRMQAGWDLQTELYRAMLRNPAPRPPDAPPGPFAGANGRIGVAYHLLNDSGILCHGIEIAAEGVTPITADISVNALEMLKERLADVGAGRIRLNGDEDADFFSKTCKFTPYALDASPLIAAFTIGIGDPVDEDEE</sequence>